<evidence type="ECO:0000313" key="3">
    <source>
        <dbReference type="EMBL" id="SJN43403.1"/>
    </source>
</evidence>
<dbReference type="PANTHER" id="PTHR43861">
    <property type="entry name" value="TRANS-ACONITATE 2-METHYLTRANSFERASE-RELATED"/>
    <property type="match status" value="1"/>
</dbReference>
<dbReference type="OrthoDB" id="9786503at2"/>
<dbReference type="EMBL" id="FUKQ01000052">
    <property type="protein sequence ID" value="SJN43403.1"/>
    <property type="molecule type" value="Genomic_DNA"/>
</dbReference>
<dbReference type="AlphaFoldDB" id="A0A1R4KH71"/>
<dbReference type="InterPro" id="IPR029063">
    <property type="entry name" value="SAM-dependent_MTases_sf"/>
</dbReference>
<dbReference type="STRING" id="1255658.FM114_14285"/>
<sequence>MKEELHKFWNDRYSHPNYLFGYRPNDFLVSAEVMLRRGSRVLVLGDGEGRNGVWLAKQGHRVTTVDLSEVGAAKAHALAAERDARLDIQVADLADWIHTPAAQGPWDGIVSIFCHLQPELRRSISEALTPQLAPLGKLIMEAYTPAQPSMGSGGPVDEAVLMTRQKVLDEWPGLELDVRMTERRIFEGMGHQGLSSVLQVLGMAPRPARGA</sequence>
<dbReference type="Proteomes" id="UP000188342">
    <property type="component" value="Unassembled WGS sequence"/>
</dbReference>
<dbReference type="Gene3D" id="3.40.50.150">
    <property type="entry name" value="Vaccinia Virus protein VP39"/>
    <property type="match status" value="1"/>
</dbReference>
<keyword evidence="1" id="KW-0808">Transferase</keyword>
<dbReference type="PANTHER" id="PTHR43861:SF3">
    <property type="entry name" value="PUTATIVE (AFU_ORTHOLOGUE AFUA_2G14390)-RELATED"/>
    <property type="match status" value="1"/>
</dbReference>
<dbReference type="GO" id="GO:0016740">
    <property type="term" value="F:transferase activity"/>
    <property type="evidence" value="ECO:0007669"/>
    <property type="project" value="UniProtKB-KW"/>
</dbReference>
<organism evidence="3 4">
    <name type="scientific">Luteococcus japonicus LSP_Lj1</name>
    <dbReference type="NCBI Taxonomy" id="1255658"/>
    <lineage>
        <taxon>Bacteria</taxon>
        <taxon>Bacillati</taxon>
        <taxon>Actinomycetota</taxon>
        <taxon>Actinomycetes</taxon>
        <taxon>Propionibacteriales</taxon>
        <taxon>Propionibacteriaceae</taxon>
        <taxon>Luteococcus</taxon>
    </lineage>
</organism>
<accession>A0A1R4KH71</accession>
<dbReference type="Pfam" id="PF13649">
    <property type="entry name" value="Methyltransf_25"/>
    <property type="match status" value="1"/>
</dbReference>
<proteinExistence type="predicted"/>
<evidence type="ECO:0000313" key="4">
    <source>
        <dbReference type="Proteomes" id="UP000188342"/>
    </source>
</evidence>
<reference evidence="3 4" key="1">
    <citation type="submission" date="2017-02" db="EMBL/GenBank/DDBJ databases">
        <authorList>
            <person name="Peterson S.W."/>
        </authorList>
    </citation>
    <scope>NUCLEOTIDE SEQUENCE [LARGE SCALE GENOMIC DNA]</scope>
    <source>
        <strain evidence="3 4">LSP_Lj1</strain>
    </source>
</reference>
<dbReference type="CDD" id="cd02440">
    <property type="entry name" value="AdoMet_MTases"/>
    <property type="match status" value="1"/>
</dbReference>
<dbReference type="InterPro" id="IPR041698">
    <property type="entry name" value="Methyltransf_25"/>
</dbReference>
<gene>
    <name evidence="3" type="ORF">FM114_14285</name>
</gene>
<keyword evidence="4" id="KW-1185">Reference proteome</keyword>
<dbReference type="SUPFAM" id="SSF53335">
    <property type="entry name" value="S-adenosyl-L-methionine-dependent methyltransferases"/>
    <property type="match status" value="1"/>
</dbReference>
<evidence type="ECO:0000256" key="1">
    <source>
        <dbReference type="ARBA" id="ARBA00022679"/>
    </source>
</evidence>
<evidence type="ECO:0000259" key="2">
    <source>
        <dbReference type="Pfam" id="PF13649"/>
    </source>
</evidence>
<feature type="domain" description="Methyltransferase" evidence="2">
    <location>
        <begin position="41"/>
        <end position="127"/>
    </location>
</feature>
<dbReference type="RefSeq" id="WP_094765810.1">
    <property type="nucleotide sequence ID" value="NZ_FUKQ01000052.1"/>
</dbReference>
<name>A0A1R4KH71_9ACTN</name>
<protein>
    <recommendedName>
        <fullName evidence="2">Methyltransferase domain-containing protein</fullName>
    </recommendedName>
</protein>